<accession>A0A9X2E944</accession>
<dbReference type="Pfam" id="PF03992">
    <property type="entry name" value="ABM"/>
    <property type="match status" value="1"/>
</dbReference>
<evidence type="ECO:0000259" key="1">
    <source>
        <dbReference type="Pfam" id="PF03992"/>
    </source>
</evidence>
<reference evidence="2" key="1">
    <citation type="submission" date="2022-06" db="EMBL/GenBank/DDBJ databases">
        <title>Novel species in genus nocardia.</title>
        <authorList>
            <person name="Li F."/>
        </authorList>
    </citation>
    <scope>NUCLEOTIDE SEQUENCE</scope>
    <source>
        <strain evidence="2">CDC141</strain>
    </source>
</reference>
<protein>
    <submittedName>
        <fullName evidence="2">Antibiotic biosynthesis monooxygenase</fullName>
    </submittedName>
</protein>
<gene>
    <name evidence="2" type="ORF">NDR86_24130</name>
</gene>
<sequence length="94" mass="10728">MTVGFIAFHYPAPEQLERFVDRVHRVRDVLCTTAGCVSVDCWVTEDGKAVVSAAHWESEREYAEAFATLPTAEVDIAFDEREIRPREIFTLYSC</sequence>
<dbReference type="Proteomes" id="UP001139157">
    <property type="component" value="Unassembled WGS sequence"/>
</dbReference>
<dbReference type="Gene3D" id="3.30.70.100">
    <property type="match status" value="1"/>
</dbReference>
<dbReference type="RefSeq" id="WP_251914861.1">
    <property type="nucleotide sequence ID" value="NZ_JAMRXG010000010.1"/>
</dbReference>
<dbReference type="GO" id="GO:0004497">
    <property type="term" value="F:monooxygenase activity"/>
    <property type="evidence" value="ECO:0007669"/>
    <property type="project" value="UniProtKB-KW"/>
</dbReference>
<keyword evidence="2" id="KW-0560">Oxidoreductase</keyword>
<evidence type="ECO:0000313" key="2">
    <source>
        <dbReference type="EMBL" id="MCM6776579.1"/>
    </source>
</evidence>
<dbReference type="SUPFAM" id="SSF54909">
    <property type="entry name" value="Dimeric alpha+beta barrel"/>
    <property type="match status" value="1"/>
</dbReference>
<feature type="domain" description="ABM" evidence="1">
    <location>
        <begin position="6"/>
        <end position="63"/>
    </location>
</feature>
<organism evidence="2 3">
    <name type="scientific">Nocardia pulmonis</name>
    <dbReference type="NCBI Taxonomy" id="2951408"/>
    <lineage>
        <taxon>Bacteria</taxon>
        <taxon>Bacillati</taxon>
        <taxon>Actinomycetota</taxon>
        <taxon>Actinomycetes</taxon>
        <taxon>Mycobacteriales</taxon>
        <taxon>Nocardiaceae</taxon>
        <taxon>Nocardia</taxon>
    </lineage>
</organism>
<dbReference type="AlphaFoldDB" id="A0A9X2E944"/>
<keyword evidence="2" id="KW-0503">Monooxygenase</keyword>
<dbReference type="EMBL" id="JAMRXG010000010">
    <property type="protein sequence ID" value="MCM6776579.1"/>
    <property type="molecule type" value="Genomic_DNA"/>
</dbReference>
<proteinExistence type="predicted"/>
<evidence type="ECO:0000313" key="3">
    <source>
        <dbReference type="Proteomes" id="UP001139157"/>
    </source>
</evidence>
<comment type="caution">
    <text evidence="2">The sequence shown here is derived from an EMBL/GenBank/DDBJ whole genome shotgun (WGS) entry which is preliminary data.</text>
</comment>
<name>A0A9X2E944_9NOCA</name>
<dbReference type="InterPro" id="IPR011008">
    <property type="entry name" value="Dimeric_a/b-barrel"/>
</dbReference>
<keyword evidence="3" id="KW-1185">Reference proteome</keyword>
<dbReference type="InterPro" id="IPR007138">
    <property type="entry name" value="ABM_dom"/>
</dbReference>